<dbReference type="Proteomes" id="UP000663856">
    <property type="component" value="Unassembled WGS sequence"/>
</dbReference>
<dbReference type="InterPro" id="IPR001258">
    <property type="entry name" value="NHL_repeat"/>
</dbReference>
<dbReference type="PANTHER" id="PTHR10680:SF28">
    <property type="entry name" value="SMP-30_GLUCONOLACTONASE_LRE-LIKE REGION DOMAIN-CONTAINING PROTEIN"/>
    <property type="match status" value="1"/>
</dbReference>
<dbReference type="Pfam" id="PF01436">
    <property type="entry name" value="NHL"/>
    <property type="match status" value="1"/>
</dbReference>
<keyword evidence="1" id="KW-0732">Signal</keyword>
<dbReference type="AlphaFoldDB" id="A0A816Y5T6"/>
<evidence type="ECO:0000256" key="3">
    <source>
        <dbReference type="ARBA" id="ARBA00023180"/>
    </source>
</evidence>
<feature type="repeat" description="NHL" evidence="4">
    <location>
        <begin position="1209"/>
        <end position="1245"/>
    </location>
</feature>
<evidence type="ECO:0000256" key="2">
    <source>
        <dbReference type="ARBA" id="ARBA00022737"/>
    </source>
</evidence>
<proteinExistence type="predicted"/>
<dbReference type="PANTHER" id="PTHR10680">
    <property type="entry name" value="PEPTIDYL-GLYCINE ALPHA-AMIDATING MONOOXYGENASE"/>
    <property type="match status" value="1"/>
</dbReference>
<dbReference type="Gene3D" id="2.120.10.30">
    <property type="entry name" value="TolB, C-terminal domain"/>
    <property type="match status" value="3"/>
</dbReference>
<dbReference type="SUPFAM" id="SSF101898">
    <property type="entry name" value="NHL repeat"/>
    <property type="match status" value="1"/>
</dbReference>
<keyword evidence="2" id="KW-0677">Repeat</keyword>
<reference evidence="5" key="1">
    <citation type="submission" date="2021-02" db="EMBL/GenBank/DDBJ databases">
        <authorList>
            <person name="Nowell W R."/>
        </authorList>
    </citation>
    <scope>NUCLEOTIDE SEQUENCE</scope>
</reference>
<dbReference type="GO" id="GO:0005576">
    <property type="term" value="C:extracellular region"/>
    <property type="evidence" value="ECO:0007669"/>
    <property type="project" value="TreeGrafter"/>
</dbReference>
<dbReference type="Gene3D" id="3.80.10.10">
    <property type="entry name" value="Ribonuclease Inhibitor"/>
    <property type="match status" value="1"/>
</dbReference>
<feature type="repeat" description="NHL" evidence="4">
    <location>
        <begin position="1109"/>
        <end position="1145"/>
    </location>
</feature>
<evidence type="ECO:0000256" key="4">
    <source>
        <dbReference type="PROSITE-ProRule" id="PRU00504"/>
    </source>
</evidence>
<evidence type="ECO:0000313" key="6">
    <source>
        <dbReference type="Proteomes" id="UP000663856"/>
    </source>
</evidence>
<dbReference type="InterPro" id="IPR011042">
    <property type="entry name" value="6-blade_b-propeller_TolB-like"/>
</dbReference>
<keyword evidence="3" id="KW-0325">Glycoprotein</keyword>
<gene>
    <name evidence="5" type="ORF">WKI299_LOCUS31099</name>
</gene>
<dbReference type="SUPFAM" id="SSF52047">
    <property type="entry name" value="RNI-like"/>
    <property type="match status" value="1"/>
</dbReference>
<dbReference type="PROSITE" id="PS51125">
    <property type="entry name" value="NHL"/>
    <property type="match status" value="2"/>
</dbReference>
<protein>
    <submittedName>
        <fullName evidence="5">Uncharacterized protein</fullName>
    </submittedName>
</protein>
<name>A0A816Y5T6_9BILA</name>
<dbReference type="InterPro" id="IPR032675">
    <property type="entry name" value="LRR_dom_sf"/>
</dbReference>
<evidence type="ECO:0000256" key="1">
    <source>
        <dbReference type="ARBA" id="ARBA00022729"/>
    </source>
</evidence>
<dbReference type="CDD" id="cd05819">
    <property type="entry name" value="NHL"/>
    <property type="match status" value="1"/>
</dbReference>
<comment type="caution">
    <text evidence="5">The sequence shown here is derived from an EMBL/GenBank/DDBJ whole genome shotgun (WGS) entry which is preliminary data.</text>
</comment>
<dbReference type="EMBL" id="CAJNRF010014122">
    <property type="protein sequence ID" value="CAF2155079.1"/>
    <property type="molecule type" value="Genomic_DNA"/>
</dbReference>
<sequence length="1245" mass="142480">MRFISDYLDIICALINKYQCPAVKDIENGREIAMKMREMLTTENRLQERLAKHTGTTSLHWSKHNAANFQFTSLTEENIRDRTFGSYQIRMAKFYIIEHIRQSQTNEEEMEFLVELCNEHDSLVRARFQSCHSNNKKHIATVQFDNHKQHPIDAWYCTCSAGAREVGMCTYITALLWRLGVNKAVISTDNHPLSASRLGMCSVGVLTTDLHRWCTQWNDYIGTAYRMAENMRNSRIQKVKFGDEIAEIQTVLVDGIECLLLEDVQEEFPSVNRFRIGKVQQSFIRDGKGNKLQPLRIKACIDQIVETMEPKRTVQRSNQVAEVVEAKEESNEALYDLVKGIKNDVRQVQQTSDLILNNTQEMLIQINRVMTQMYELHEYTTPRYFFILPEKHSEVALINNIQNWFHLHYKLFFLCECSDDPNKMHIAPHDGYSIKKTRDFIMTYGPYLRTTLNIVKFLLTAGGVVIPQLGNVSTVVATVIPSQLQSSGSYETMQQQLQLVNNLLDKFDNQESRAGFSVLRHKKSQVAPLQGAELRELDTYLELVDNKRSLGNLYRIVTADGHVRWVCLEHYDEISYNKKMGKYINEFEAMGGKFDEKTKEAVLIGAKISEKSIRMLCEALTNGFNIQKLMFQQCSLFESDLRALLAVILNRSSIHNLIIATVEVRRLFSKNYVCKRMTAELRNRCFKVRFYDSYQDGNELMLAQLLQQNKIHQTLDLSACDFLWHEQNLQQCLNDSENITGLIVEYSNNTDVLNTIFTLKKSALHQLKLTNSLREAPTLHHFCEMLKKNKTLVDIDLLDQTDFEDEAFVVNLLAAVRSHKSIKNLNLHIQGIRPSNQKEIHLIKSLKEDKFISHLCISTSDVSRELTEALMYASKEHKKLIHLEFYNCQMMNDDKEKLQSLQNDASLIHLTFSKQPRCYVTTEEANSCSNKVIPEIPVNTRWAQNGVTVAGGHGYGSATNQLKGPYGLFVDDDQTIVIADYSDHRVVQWKINDTNGQHVAGHIGFGKRLNQLDWPTDVLIDKETDSLIINDRGNNRVMQWSRRSDIKPGVLRWVRHSAGEILIDNVACWGLAMDNQRCLYVSDTRKDEVRRYQIGDKKGTVVAGGKGQGAGLNQLNYPTYIFVDRQQTVYVSDTNNHRVMKWNKGATEGVVVAGGQGQGNALTQLSSPHGLFIDTLSTLYVADSGNQRVMHWPKGSKQGTVIVGGNDQGQEPNQFHYPRGLSFDHQGNLYVADENNCRVQRFSIQ</sequence>
<evidence type="ECO:0000313" key="5">
    <source>
        <dbReference type="EMBL" id="CAF2155079.1"/>
    </source>
</evidence>
<organism evidence="5 6">
    <name type="scientific">Rotaria magnacalcarata</name>
    <dbReference type="NCBI Taxonomy" id="392030"/>
    <lineage>
        <taxon>Eukaryota</taxon>
        <taxon>Metazoa</taxon>
        <taxon>Spiralia</taxon>
        <taxon>Gnathifera</taxon>
        <taxon>Rotifera</taxon>
        <taxon>Eurotatoria</taxon>
        <taxon>Bdelloidea</taxon>
        <taxon>Philodinida</taxon>
        <taxon>Philodinidae</taxon>
        <taxon>Rotaria</taxon>
    </lineage>
</organism>
<accession>A0A816Y5T6</accession>